<gene>
    <name evidence="3" type="ORF">F992_02873</name>
</gene>
<dbReference type="GeneID" id="92836223"/>
<feature type="domain" description="DUF6160" evidence="2">
    <location>
        <begin position="5"/>
        <end position="73"/>
    </location>
</feature>
<accession>A0ABP2TUQ4</accession>
<evidence type="ECO:0000259" key="2">
    <source>
        <dbReference type="Pfam" id="PF19657"/>
    </source>
</evidence>
<dbReference type="RefSeq" id="WP_004663669.1">
    <property type="nucleotide sequence ID" value="NZ_BMDV01000006.1"/>
</dbReference>
<proteinExistence type="predicted"/>
<evidence type="ECO:0000313" key="4">
    <source>
        <dbReference type="Proteomes" id="UP000013190"/>
    </source>
</evidence>
<evidence type="ECO:0000313" key="3">
    <source>
        <dbReference type="EMBL" id="ENU26004.1"/>
    </source>
</evidence>
<name>A0ABP2TUQ4_9GAMM</name>
<comment type="caution">
    <text evidence="3">The sequence shown here is derived from an EMBL/GenBank/DDBJ whole genome shotgun (WGS) entry which is preliminary data.</text>
</comment>
<feature type="chain" id="PRO_5047357186" description="DUF6160 domain-containing protein" evidence="1">
    <location>
        <begin position="23"/>
        <end position="352"/>
    </location>
</feature>
<dbReference type="EMBL" id="APOJ01000029">
    <property type="protein sequence ID" value="ENU26004.1"/>
    <property type="molecule type" value="Genomic_DNA"/>
</dbReference>
<protein>
    <recommendedName>
        <fullName evidence="2">DUF6160 domain-containing protein</fullName>
    </recommendedName>
</protein>
<keyword evidence="4" id="KW-1185">Reference proteome</keyword>
<reference evidence="4" key="1">
    <citation type="submission" date="2013-02" db="EMBL/GenBank/DDBJ databases">
        <title>The Genome Sequence of Acinetobacter sp. NIPH 236.</title>
        <authorList>
            <consortium name="The Broad Institute Genome Sequencing Platform"/>
            <consortium name="The Broad Institute Genome Sequencing Center for Infectious Disease"/>
            <person name="Cerqueira G."/>
            <person name="Feldgarden M."/>
            <person name="Courvalin P."/>
            <person name="Perichon B."/>
            <person name="Grillot-Courvalin C."/>
            <person name="Clermont D."/>
            <person name="Rocha E."/>
            <person name="Yoon E.-J."/>
            <person name="Nemec A."/>
            <person name="Walker B."/>
            <person name="Young S.K."/>
            <person name="Zeng Q."/>
            <person name="Gargeya S."/>
            <person name="Fitzgerald M."/>
            <person name="Haas B."/>
            <person name="Abouelleil A."/>
            <person name="Alvarado L."/>
            <person name="Arachchi H.M."/>
            <person name="Berlin A.M."/>
            <person name="Chapman S.B."/>
            <person name="Dewar J."/>
            <person name="Goldberg J."/>
            <person name="Griggs A."/>
            <person name="Gujja S."/>
            <person name="Hansen M."/>
            <person name="Howarth C."/>
            <person name="Imamovic A."/>
            <person name="Larimer J."/>
            <person name="McCowan C."/>
            <person name="Murphy C."/>
            <person name="Neiman D."/>
            <person name="Pearson M."/>
            <person name="Priest M."/>
            <person name="Roberts A."/>
            <person name="Saif S."/>
            <person name="Shea T."/>
            <person name="Sisk P."/>
            <person name="Sykes S."/>
            <person name="Wortman J."/>
            <person name="Nusbaum C."/>
            <person name="Birren B."/>
        </authorList>
    </citation>
    <scope>NUCLEOTIDE SEQUENCE [LARGE SCALE GENOMIC DNA]</scope>
    <source>
        <strain evidence="4">NIPH 236</strain>
    </source>
</reference>
<reference evidence="3 4" key="2">
    <citation type="journal article" date="2016" name="Int. J. Syst. Evol. Microbiol.">
        <title>Taxonomy of haemolytic and/or proteolytic strains of the genus Acinetobacter with the proposal of Acinetobacter courvalinii sp. nov. (genomic species 14 sensu Bouvet &amp; Jeanjean), Acinetobacter dispersus sp. nov. (genomic species 17), Acinetobacter modestus sp. nov., Acinetobacter proteolyticus sp. nov. and Acinetobacter vivianii sp. nov.</title>
        <authorList>
            <person name="Nemec A."/>
            <person name="Radolfova-Krizova L."/>
            <person name="Maixnerova M."/>
            <person name="Vrestiakova E."/>
            <person name="Jezek P."/>
            <person name="Sedo O."/>
        </authorList>
    </citation>
    <scope>NUCLEOTIDE SEQUENCE [LARGE SCALE GENOMIC DNA]</scope>
    <source>
        <strain evidence="3 4">NIPH 236</strain>
    </source>
</reference>
<sequence length="352" mass="37084">MGKNKKLGCFTLLLLFTPFTMAMQPLDDQSLSIATGQDGLNIGVQLSKIDFNQIAIIDTDGFAKKGETALTQAALVMAANPNAVTPTLGVDFVQTFNANGTIQNNTSQLLQAVIDTDKGNSGAFANIAIKFGSGVNGIRIRPLSVYLVPHDPVNIDAISTINASNYVRKSIFTTGTTLKPNIKELLRTSNIDIEFMPNNKPTMNFQLGSAPQSHMLMFGGAIKSICGPTTLNPDGCSINLVSGNTGAKFNLQLTANDTDPTDTTAGFSLSGFYAGIEGKTGTNPTETGSVVFGNIGKSEKFDASINNLWLGDTIPTGSLDSNTFNGLQNGSMGNWGIKGANITDLKVKISGL</sequence>
<dbReference type="InterPro" id="IPR046158">
    <property type="entry name" value="DUF6160"/>
</dbReference>
<keyword evidence="1" id="KW-0732">Signal</keyword>
<evidence type="ECO:0000256" key="1">
    <source>
        <dbReference type="SAM" id="SignalP"/>
    </source>
</evidence>
<dbReference type="Proteomes" id="UP000013190">
    <property type="component" value="Unassembled WGS sequence"/>
</dbReference>
<dbReference type="Pfam" id="PF19657">
    <property type="entry name" value="DUF6160"/>
    <property type="match status" value="1"/>
</dbReference>
<organism evidence="3 4">
    <name type="scientific">Acinetobacter modestus</name>
    <dbReference type="NCBI Taxonomy" id="1776740"/>
    <lineage>
        <taxon>Bacteria</taxon>
        <taxon>Pseudomonadati</taxon>
        <taxon>Pseudomonadota</taxon>
        <taxon>Gammaproteobacteria</taxon>
        <taxon>Moraxellales</taxon>
        <taxon>Moraxellaceae</taxon>
        <taxon>Acinetobacter</taxon>
    </lineage>
</organism>
<feature type="signal peptide" evidence="1">
    <location>
        <begin position="1"/>
        <end position="22"/>
    </location>
</feature>